<keyword evidence="1" id="KW-0732">Signal</keyword>
<feature type="chain" id="PRO_5020398497" evidence="1">
    <location>
        <begin position="20"/>
        <end position="346"/>
    </location>
</feature>
<name>A0A4Q7PFU4_9FLAO</name>
<sequence length="346" mass="39893">MQQQWFLFILIMASMLSSAQEKKKDTTKVKQLDSIQVKLEQAIEAELQNTPKDLNIIVLKGILKKLSPKKKKKPEQIGWKSQGKFSFLFNQSAFNYNWQGGGTSNIASNAILNYNVNYKKDGFTWDNKLLGDYGITILKGEDFPRKTNDRIEFNTRLGKRIHQSFWNYSFFLNFRSQFAKGYKFSEDPDTGETLRTEETEFFSPSYIQAGPGILWKKSDDFNFNIAPVTSRMIFVDDRFTTTPGYVDGDYFGIDQGETARFEFGGSLAGYFKFEVIKNIEMENILNLYSNYIEDPWNVDIDYTLNLNLVVNKYVSGSFAFQAIYDDNATSGFQIREVLGLGLNYEF</sequence>
<accession>A0A4Q7PFU4</accession>
<dbReference type="RefSeq" id="WP_242610681.1">
    <property type="nucleotide sequence ID" value="NZ_SGXE01000001.1"/>
</dbReference>
<gene>
    <name evidence="2" type="ORF">EV197_0566</name>
</gene>
<proteinExistence type="predicted"/>
<dbReference type="InterPro" id="IPR021428">
    <property type="entry name" value="DUF3078"/>
</dbReference>
<protein>
    <submittedName>
        <fullName evidence="2">DUF3078 family protein</fullName>
    </submittedName>
</protein>
<keyword evidence="3" id="KW-1185">Reference proteome</keyword>
<reference evidence="2 3" key="1">
    <citation type="submission" date="2019-02" db="EMBL/GenBank/DDBJ databases">
        <title>Genomic Encyclopedia of Type Strains, Phase IV (KMG-IV): sequencing the most valuable type-strain genomes for metagenomic binning, comparative biology and taxonomic classification.</title>
        <authorList>
            <person name="Goeker M."/>
        </authorList>
    </citation>
    <scope>NUCLEOTIDE SEQUENCE [LARGE SCALE GENOMIC DNA]</scope>
    <source>
        <strain evidence="2 3">DSM 17196</strain>
    </source>
</reference>
<comment type="caution">
    <text evidence="2">The sequence shown here is derived from an EMBL/GenBank/DDBJ whole genome shotgun (WGS) entry which is preliminary data.</text>
</comment>
<evidence type="ECO:0000313" key="2">
    <source>
        <dbReference type="EMBL" id="RZS99356.1"/>
    </source>
</evidence>
<dbReference type="Proteomes" id="UP000292262">
    <property type="component" value="Unassembled WGS sequence"/>
</dbReference>
<dbReference type="Pfam" id="PF11276">
    <property type="entry name" value="DUF3078"/>
    <property type="match status" value="1"/>
</dbReference>
<dbReference type="EMBL" id="SGXE01000001">
    <property type="protein sequence ID" value="RZS99356.1"/>
    <property type="molecule type" value="Genomic_DNA"/>
</dbReference>
<organism evidence="2 3">
    <name type="scientific">Aquimarina brevivitae</name>
    <dbReference type="NCBI Taxonomy" id="323412"/>
    <lineage>
        <taxon>Bacteria</taxon>
        <taxon>Pseudomonadati</taxon>
        <taxon>Bacteroidota</taxon>
        <taxon>Flavobacteriia</taxon>
        <taxon>Flavobacteriales</taxon>
        <taxon>Flavobacteriaceae</taxon>
        <taxon>Aquimarina</taxon>
    </lineage>
</organism>
<evidence type="ECO:0000313" key="3">
    <source>
        <dbReference type="Proteomes" id="UP000292262"/>
    </source>
</evidence>
<dbReference type="AlphaFoldDB" id="A0A4Q7PFU4"/>
<evidence type="ECO:0000256" key="1">
    <source>
        <dbReference type="SAM" id="SignalP"/>
    </source>
</evidence>
<feature type="signal peptide" evidence="1">
    <location>
        <begin position="1"/>
        <end position="19"/>
    </location>
</feature>